<evidence type="ECO:0000313" key="2">
    <source>
        <dbReference type="EMBL" id="AIA88808.1"/>
    </source>
</evidence>
<accession>A0A060BWL8</accession>
<feature type="non-terminal residue" evidence="2">
    <location>
        <position position="101"/>
    </location>
</feature>
<sequence>MTILRQLSGEEAVSYDLSKLNINQQKCYFMGRIALPIEGGEKSAITWQSADPQYLSNAGDIIKLPAKGEGSKNVALTATVTNGEVSGSKVFNICINEDEGY</sequence>
<evidence type="ECO:0000259" key="1">
    <source>
        <dbReference type="Pfam" id="PF20578"/>
    </source>
</evidence>
<organism evidence="2">
    <name type="scientific">uncultured Paenibacillus sp</name>
    <dbReference type="NCBI Taxonomy" id="227322"/>
    <lineage>
        <taxon>Bacteria</taxon>
        <taxon>Bacillati</taxon>
        <taxon>Bacillota</taxon>
        <taxon>Bacilli</taxon>
        <taxon>Bacillales</taxon>
        <taxon>Paenibacillaceae</taxon>
        <taxon>Paenibacillus</taxon>
        <taxon>environmental samples</taxon>
    </lineage>
</organism>
<feature type="domain" description="Atrophied bacterial Ig" evidence="1">
    <location>
        <begin position="29"/>
        <end position="97"/>
    </location>
</feature>
<dbReference type="AlphaFoldDB" id="A0A060BWL8"/>
<dbReference type="EMBL" id="KF121520">
    <property type="protein sequence ID" value="AIA88808.1"/>
    <property type="molecule type" value="Genomic_DNA"/>
</dbReference>
<dbReference type="InterPro" id="IPR046780">
    <property type="entry name" value="aBig_2"/>
</dbReference>
<proteinExistence type="predicted"/>
<reference evidence="2" key="1">
    <citation type="journal article" date="2013" name="Environ. Microbiol.">
        <title>Seasonally variable intestinal metagenomes of the red palm weevil (Rhynchophorus ferrugineus).</title>
        <authorList>
            <person name="Jia S."/>
            <person name="Zhang X."/>
            <person name="Zhang G."/>
            <person name="Yin A."/>
            <person name="Zhang S."/>
            <person name="Li F."/>
            <person name="Wang L."/>
            <person name="Zhao D."/>
            <person name="Yun Q."/>
            <person name="Tala"/>
            <person name="Wang J."/>
            <person name="Sun G."/>
            <person name="Baabdullah M."/>
            <person name="Yu X."/>
            <person name="Hu S."/>
            <person name="Al-Mssallem I.S."/>
            <person name="Yu J."/>
        </authorList>
    </citation>
    <scope>NUCLEOTIDE SEQUENCE</scope>
</reference>
<protein>
    <submittedName>
        <fullName evidence="2">CAZy families GH43 protein</fullName>
    </submittedName>
</protein>
<name>A0A060BWL8_9BACL</name>
<dbReference type="Pfam" id="PF20578">
    <property type="entry name" value="aBig_2"/>
    <property type="match status" value="1"/>
</dbReference>